<evidence type="ECO:0000313" key="3">
    <source>
        <dbReference type="EMBL" id="KAK0655952.1"/>
    </source>
</evidence>
<feature type="compositionally biased region" description="Polar residues" evidence="2">
    <location>
        <begin position="19"/>
        <end position="38"/>
    </location>
</feature>
<name>A0AA39YNR7_9PEZI</name>
<sequence>MSKNGSITAFFKPVPKAASQPQTLTQSSRPSHSVTRIRTPSPPPSRAPASAAPPARSPSPSPPQIFTSPPAPPVPTVRDRNAVIQGSDEDDDYTSSDDDLPSLFSKPGAVRTTVPMAAPRRDLVCVTPRAKRTALEFHSSPLTINTKHRFDFKALLKHAEADNQLEASKQRIQSMQAAEEAAKAASAGASAGSAGGVSRVRSLHDTMLNVLSDADNSQDESKHKQLLRAVKRTESTDHRKWWHFFDRVVESDDGSSSIKARPIFPTSKATGVWSFLAPEEGRSALFEDGIPFSVQLRTNSLPDEIFLWVLKDLLAEGSRKLRQGYFRLLGVCGDQIERCIDADFIDRLFRTAGAPDRVFRPQLRATEQEYGRAGPYSPRDCTNLRSVLQVLIDTSHFLNYGAVERSVAILLRLGMDNIVREDQAVARDYQDALEWLVTAVPDKKWDNFCGQVCASLYNYAKDTTLRCDAAISIPLLCPRMVDLRRRLALVCVFEDTERGRSPPETTLNLPAVIERLNDDVFLINHHTADFFEVTALIELLGYAVGDGCPPPSNTKEFNTHVDSFVRRIRGIISRIPANAHSSARLEAIAVLKGLEKKLELVTRTRPKRSDAFGIVEEEREREVGLPKKQRLLEKFFQKKPRSTEAS</sequence>
<dbReference type="EMBL" id="JAULSV010000001">
    <property type="protein sequence ID" value="KAK0655952.1"/>
    <property type="molecule type" value="Genomic_DNA"/>
</dbReference>
<proteinExistence type="predicted"/>
<gene>
    <name evidence="3" type="ORF">B0T16DRAFT_317357</name>
</gene>
<evidence type="ECO:0000256" key="1">
    <source>
        <dbReference type="SAM" id="Coils"/>
    </source>
</evidence>
<keyword evidence="4" id="KW-1185">Reference proteome</keyword>
<feature type="region of interest" description="Disordered" evidence="2">
    <location>
        <begin position="1"/>
        <end position="107"/>
    </location>
</feature>
<organism evidence="3 4">
    <name type="scientific">Cercophora newfieldiana</name>
    <dbReference type="NCBI Taxonomy" id="92897"/>
    <lineage>
        <taxon>Eukaryota</taxon>
        <taxon>Fungi</taxon>
        <taxon>Dikarya</taxon>
        <taxon>Ascomycota</taxon>
        <taxon>Pezizomycotina</taxon>
        <taxon>Sordariomycetes</taxon>
        <taxon>Sordariomycetidae</taxon>
        <taxon>Sordariales</taxon>
        <taxon>Lasiosphaeriaceae</taxon>
        <taxon>Cercophora</taxon>
    </lineage>
</organism>
<dbReference type="Proteomes" id="UP001174936">
    <property type="component" value="Unassembled WGS sequence"/>
</dbReference>
<protein>
    <submittedName>
        <fullName evidence="3">Uncharacterized protein</fullName>
    </submittedName>
</protein>
<keyword evidence="1" id="KW-0175">Coiled coil</keyword>
<evidence type="ECO:0000313" key="4">
    <source>
        <dbReference type="Proteomes" id="UP001174936"/>
    </source>
</evidence>
<feature type="compositionally biased region" description="Acidic residues" evidence="2">
    <location>
        <begin position="87"/>
        <end position="100"/>
    </location>
</feature>
<evidence type="ECO:0000256" key="2">
    <source>
        <dbReference type="SAM" id="MobiDB-lite"/>
    </source>
</evidence>
<accession>A0AA39YNR7</accession>
<comment type="caution">
    <text evidence="3">The sequence shown here is derived from an EMBL/GenBank/DDBJ whole genome shotgun (WGS) entry which is preliminary data.</text>
</comment>
<feature type="coiled-coil region" evidence="1">
    <location>
        <begin position="158"/>
        <end position="185"/>
    </location>
</feature>
<dbReference type="AlphaFoldDB" id="A0AA39YNR7"/>
<feature type="compositionally biased region" description="Pro residues" evidence="2">
    <location>
        <begin position="55"/>
        <end position="75"/>
    </location>
</feature>
<reference evidence="3" key="1">
    <citation type="submission" date="2023-06" db="EMBL/GenBank/DDBJ databases">
        <title>Genome-scale phylogeny and comparative genomics of the fungal order Sordariales.</title>
        <authorList>
            <consortium name="Lawrence Berkeley National Laboratory"/>
            <person name="Hensen N."/>
            <person name="Bonometti L."/>
            <person name="Westerberg I."/>
            <person name="Brannstrom I.O."/>
            <person name="Guillou S."/>
            <person name="Cros-Aarteil S."/>
            <person name="Calhoun S."/>
            <person name="Haridas S."/>
            <person name="Kuo A."/>
            <person name="Mondo S."/>
            <person name="Pangilinan J."/>
            <person name="Riley R."/>
            <person name="Labutti K."/>
            <person name="Andreopoulos B."/>
            <person name="Lipzen A."/>
            <person name="Chen C."/>
            <person name="Yanf M."/>
            <person name="Daum C."/>
            <person name="Ng V."/>
            <person name="Clum A."/>
            <person name="Steindorff A."/>
            <person name="Ohm R."/>
            <person name="Martin F."/>
            <person name="Silar P."/>
            <person name="Natvig D."/>
            <person name="Lalanne C."/>
            <person name="Gautier V."/>
            <person name="Ament-Velasquez S.L."/>
            <person name="Kruys A."/>
            <person name="Hutchinson M.I."/>
            <person name="Powell A.J."/>
            <person name="Barry K."/>
            <person name="Miller A.N."/>
            <person name="Grigoriev I.V."/>
            <person name="Debuchy R."/>
            <person name="Gladieux P."/>
            <person name="Thoren M.H."/>
            <person name="Johannesson H."/>
        </authorList>
    </citation>
    <scope>NUCLEOTIDE SEQUENCE</scope>
    <source>
        <strain evidence="3">SMH2532-1</strain>
    </source>
</reference>